<evidence type="ECO:0000313" key="3">
    <source>
        <dbReference type="EMBL" id="GAQ24539.1"/>
    </source>
</evidence>
<gene>
    <name evidence="3" type="ORF">TSYNT_5386</name>
</gene>
<dbReference type="EMBL" id="DF976999">
    <property type="protein sequence ID" value="GAQ24539.1"/>
    <property type="molecule type" value="Genomic_DNA"/>
</dbReference>
<reference evidence="3" key="1">
    <citation type="journal article" date="2016" name="Genome Announc.">
        <title>Draft Genome Sequence of the Syntrophic Lactate-Degrading Bacterium Tepidanaerobacter syntrophicus JLT.</title>
        <authorList>
            <person name="Matsuura N."/>
            <person name="Ohashi A."/>
            <person name="Tourlousse D.M."/>
            <person name="Sekiguchi Y."/>
        </authorList>
    </citation>
    <scope>NUCLEOTIDE SEQUENCE [LARGE SCALE GENOMIC DNA]</scope>
    <source>
        <strain evidence="3">JL</strain>
    </source>
</reference>
<feature type="transmembrane region" description="Helical" evidence="2">
    <location>
        <begin position="126"/>
        <end position="147"/>
    </location>
</feature>
<keyword evidence="2" id="KW-1133">Transmembrane helix</keyword>
<accession>A0A0U9HEH4</accession>
<feature type="region of interest" description="Disordered" evidence="1">
    <location>
        <begin position="1"/>
        <end position="25"/>
    </location>
</feature>
<organism evidence="3">
    <name type="scientific">Tepidanaerobacter syntrophicus</name>
    <dbReference type="NCBI Taxonomy" id="224999"/>
    <lineage>
        <taxon>Bacteria</taxon>
        <taxon>Bacillati</taxon>
        <taxon>Bacillota</taxon>
        <taxon>Clostridia</taxon>
        <taxon>Thermosediminibacterales</taxon>
        <taxon>Tepidanaerobacteraceae</taxon>
        <taxon>Tepidanaerobacter</taxon>
    </lineage>
</organism>
<keyword evidence="2" id="KW-0472">Membrane</keyword>
<dbReference type="AlphaFoldDB" id="A0A0U9HEH4"/>
<evidence type="ECO:0000256" key="2">
    <source>
        <dbReference type="SAM" id="Phobius"/>
    </source>
</evidence>
<keyword evidence="2" id="KW-0812">Transmembrane</keyword>
<evidence type="ECO:0000313" key="4">
    <source>
        <dbReference type="Proteomes" id="UP000062160"/>
    </source>
</evidence>
<evidence type="ECO:0000256" key="1">
    <source>
        <dbReference type="SAM" id="MobiDB-lite"/>
    </source>
</evidence>
<keyword evidence="4" id="KW-1185">Reference proteome</keyword>
<dbReference type="Gene3D" id="3.90.20.10">
    <property type="match status" value="1"/>
</dbReference>
<sequence>MTDMAEKEINAGGTGNDGQNTKGPVEPKIYESGYFYLSQQINDLRNHMDAKFDRLDAKFESMKKEMDSRFDKVDAKFDMVHKEIKDLSDKIDAKFEAVHKEIKDLSGKTDARFDRIEDKVDNSNKWAIGSVIAVLIGTISVIVTLLLK</sequence>
<dbReference type="Proteomes" id="UP000062160">
    <property type="component" value="Unassembled WGS sequence"/>
</dbReference>
<protein>
    <submittedName>
        <fullName evidence="3">Uncharacterized protein</fullName>
    </submittedName>
</protein>
<name>A0A0U9HEH4_9FIRM</name>
<proteinExistence type="predicted"/>